<comment type="cofactor">
    <cofactor evidence="3 13">
        <name>a divalent metal cation</name>
        <dbReference type="ChEBI" id="CHEBI:60240"/>
    </cofactor>
</comment>
<keyword evidence="10 13" id="KW-0414">Isoprene biosynthesis</keyword>
<feature type="binding site" evidence="13">
    <location>
        <position position="249"/>
    </location>
    <ligand>
        <name>a divalent metal cation</name>
        <dbReference type="ChEBI" id="CHEBI:60240"/>
    </ligand>
</feature>
<dbReference type="InterPro" id="IPR026596">
    <property type="entry name" value="IspD/F"/>
</dbReference>
<dbReference type="InterPro" id="IPR003526">
    <property type="entry name" value="MECDP_synthase"/>
</dbReference>
<dbReference type="PROSITE" id="PS01350">
    <property type="entry name" value="ISPF"/>
    <property type="match status" value="1"/>
</dbReference>
<dbReference type="InterPro" id="IPR020555">
    <property type="entry name" value="MECDP_synthase_CS"/>
</dbReference>
<evidence type="ECO:0000256" key="5">
    <source>
        <dbReference type="ARBA" id="ARBA00004787"/>
    </source>
</evidence>
<dbReference type="HAMAP" id="MF_00107">
    <property type="entry name" value="IspF"/>
    <property type="match status" value="1"/>
</dbReference>
<dbReference type="HAMAP" id="MF_00108">
    <property type="entry name" value="IspD"/>
    <property type="match status" value="1"/>
</dbReference>
<dbReference type="HAMAP" id="MF_01520">
    <property type="entry name" value="IspDF"/>
    <property type="match status" value="1"/>
</dbReference>
<dbReference type="InterPro" id="IPR034683">
    <property type="entry name" value="IspD/TarI"/>
</dbReference>
<evidence type="ECO:0000259" key="14">
    <source>
        <dbReference type="Pfam" id="PF02542"/>
    </source>
</evidence>
<accession>A0ABN4LSD1</accession>
<feature type="region of interest" description="2-C-methyl-D-erythritol 2,4-cyclodiphosphate synthase" evidence="13">
    <location>
        <begin position="241"/>
        <end position="399"/>
    </location>
</feature>
<dbReference type="InterPro" id="IPR018294">
    <property type="entry name" value="ISPD_synthase_CS"/>
</dbReference>
<comment type="pathway">
    <text evidence="5 13">Isoprenoid biosynthesis; isopentenyl diphosphate biosynthesis via DXP pathway; isopentenyl diphosphate from 1-deoxy-D-xylulose 5-phosphate: step 2/6.</text>
</comment>
<feature type="site" description="Transition state stabilizer" evidence="13">
    <location>
        <position position="31"/>
    </location>
</feature>
<feature type="site" description="Positions MEP for the nucleophilic attack" evidence="13">
    <location>
        <position position="222"/>
    </location>
</feature>
<evidence type="ECO:0000256" key="9">
    <source>
        <dbReference type="ARBA" id="ARBA00022723"/>
    </source>
</evidence>
<dbReference type="PANTHER" id="PTHR43181:SF1">
    <property type="entry name" value="2-C-METHYL-D-ERYTHRITOL 2,4-CYCLODIPHOSPHATE SYNTHASE, CHLOROPLASTIC"/>
    <property type="match status" value="1"/>
</dbReference>
<keyword evidence="8 13" id="KW-0548">Nucleotidyltransferase</keyword>
<feature type="region of interest" description="2-C-methyl-D-erythritol 4-phosphate cytidylyltransferase" evidence="13">
    <location>
        <begin position="1"/>
        <end position="240"/>
    </location>
</feature>
<dbReference type="SUPFAM" id="SSF69765">
    <property type="entry name" value="IpsF-like"/>
    <property type="match status" value="1"/>
</dbReference>
<feature type="binding site" evidence="13">
    <location>
        <position position="283"/>
    </location>
    <ligand>
        <name>a divalent metal cation</name>
        <dbReference type="ChEBI" id="CHEBI:60240"/>
    </ligand>
</feature>
<feature type="site" description="Transition state stabilizer" evidence="13">
    <location>
        <position position="374"/>
    </location>
</feature>
<dbReference type="InterPro" id="IPR001228">
    <property type="entry name" value="IspD"/>
</dbReference>
<comment type="catalytic activity">
    <reaction evidence="2 13">
        <text>2-C-methyl-D-erythritol 4-phosphate + CTP + H(+) = 4-CDP-2-C-methyl-D-erythritol + diphosphate</text>
        <dbReference type="Rhea" id="RHEA:13429"/>
        <dbReference type="ChEBI" id="CHEBI:15378"/>
        <dbReference type="ChEBI" id="CHEBI:33019"/>
        <dbReference type="ChEBI" id="CHEBI:37563"/>
        <dbReference type="ChEBI" id="CHEBI:57823"/>
        <dbReference type="ChEBI" id="CHEBI:58262"/>
        <dbReference type="EC" id="2.7.7.60"/>
    </reaction>
</comment>
<dbReference type="NCBIfam" id="TIGR00453">
    <property type="entry name" value="ispD"/>
    <property type="match status" value="1"/>
</dbReference>
<dbReference type="PROSITE" id="PS01295">
    <property type="entry name" value="ISPD"/>
    <property type="match status" value="1"/>
</dbReference>
<evidence type="ECO:0000256" key="8">
    <source>
        <dbReference type="ARBA" id="ARBA00022695"/>
    </source>
</evidence>
<keyword evidence="7 13" id="KW-0808">Transferase</keyword>
<protein>
    <recommendedName>
        <fullName evidence="13">Bifunctional enzyme IspD/IspF</fullName>
    </recommendedName>
    <domain>
        <recommendedName>
            <fullName evidence="13">2-C-methyl-D-erythritol 4-phosphate cytidylyltransferase</fullName>
            <ecNumber evidence="13">2.7.7.60</ecNumber>
        </recommendedName>
        <alternativeName>
            <fullName evidence="13">4-diphosphocytidyl-2C-methyl-D-erythritol synthase</fullName>
        </alternativeName>
        <alternativeName>
            <fullName evidence="13">MEP cytidylyltransferase</fullName>
            <shortName evidence="13">MCT</shortName>
        </alternativeName>
    </domain>
    <domain>
        <recommendedName>
            <fullName evidence="13">2-C-methyl-D-erythritol 2,4-cyclodiphosphate synthase</fullName>
            <shortName evidence="13">MECDP-synthase</shortName>
            <shortName evidence="13">MECPP-synthase</shortName>
            <shortName evidence="13">MECPS</shortName>
            <ecNumber evidence="13">4.6.1.12</ecNumber>
        </recommendedName>
    </domain>
</protein>
<dbReference type="InterPro" id="IPR029044">
    <property type="entry name" value="Nucleotide-diphossugar_trans"/>
</dbReference>
<evidence type="ECO:0000256" key="4">
    <source>
        <dbReference type="ARBA" id="ARBA00004709"/>
    </source>
</evidence>
<comment type="catalytic activity">
    <reaction evidence="1 13">
        <text>4-CDP-2-C-methyl-D-erythritol 2-phosphate = 2-C-methyl-D-erythritol 2,4-cyclic diphosphate + CMP</text>
        <dbReference type="Rhea" id="RHEA:23864"/>
        <dbReference type="ChEBI" id="CHEBI:57919"/>
        <dbReference type="ChEBI" id="CHEBI:58483"/>
        <dbReference type="ChEBI" id="CHEBI:60377"/>
        <dbReference type="EC" id="4.6.1.12"/>
    </reaction>
</comment>
<evidence type="ECO:0000256" key="11">
    <source>
        <dbReference type="ARBA" id="ARBA00023239"/>
    </source>
</evidence>
<evidence type="ECO:0000256" key="6">
    <source>
        <dbReference type="ARBA" id="ARBA00009789"/>
    </source>
</evidence>
<evidence type="ECO:0000256" key="1">
    <source>
        <dbReference type="ARBA" id="ARBA00000200"/>
    </source>
</evidence>
<feature type="site" description="Transition state stabilizer" evidence="13">
    <location>
        <position position="275"/>
    </location>
</feature>
<feature type="binding site" evidence="13">
    <location>
        <position position="380"/>
    </location>
    <ligand>
        <name>4-CDP-2-C-methyl-D-erythritol 2-phosphate</name>
        <dbReference type="ChEBI" id="CHEBI:57919"/>
    </ligand>
</feature>
<dbReference type="Pfam" id="PF01128">
    <property type="entry name" value="IspD"/>
    <property type="match status" value="1"/>
</dbReference>
<comment type="similarity">
    <text evidence="13">In the N-terminal section; belongs to the IspD/TarI cytidylyltransferase family. IspD subfamily.</text>
</comment>
<feature type="binding site" evidence="13">
    <location>
        <begin position="297"/>
        <end position="299"/>
    </location>
    <ligand>
        <name>4-CDP-2-C-methyl-D-erythritol 2-phosphate</name>
        <dbReference type="ChEBI" id="CHEBI:57919"/>
    </ligand>
</feature>
<keyword evidence="12 13" id="KW-0511">Multifunctional enzyme</keyword>
<feature type="binding site" evidence="13">
    <location>
        <begin position="275"/>
        <end position="276"/>
    </location>
    <ligand>
        <name>4-CDP-2-C-methyl-D-erythritol 2-phosphate</name>
        <dbReference type="ChEBI" id="CHEBI:57919"/>
    </ligand>
</feature>
<evidence type="ECO:0000256" key="10">
    <source>
        <dbReference type="ARBA" id="ARBA00023229"/>
    </source>
</evidence>
<dbReference type="EC" id="4.6.1.12" evidence="13"/>
<name>A0ABN4LSD1_9BACT</name>
<dbReference type="NCBIfam" id="TIGR00151">
    <property type="entry name" value="ispF"/>
    <property type="match status" value="1"/>
</dbReference>
<feature type="binding site" evidence="13">
    <location>
        <position position="247"/>
    </location>
    <ligand>
        <name>a divalent metal cation</name>
        <dbReference type="ChEBI" id="CHEBI:60240"/>
    </ligand>
</feature>
<dbReference type="InterPro" id="IPR036571">
    <property type="entry name" value="MECDP_synthase_sf"/>
</dbReference>
<dbReference type="SUPFAM" id="SSF53448">
    <property type="entry name" value="Nucleotide-diphospho-sugar transferases"/>
    <property type="match status" value="1"/>
</dbReference>
<evidence type="ECO:0000313" key="15">
    <source>
        <dbReference type="EMBL" id="AMK09674.1"/>
    </source>
</evidence>
<keyword evidence="16" id="KW-1185">Reference proteome</keyword>
<dbReference type="PANTHER" id="PTHR43181">
    <property type="entry name" value="2-C-METHYL-D-ERYTHRITOL 2,4-CYCLODIPHOSPHATE SYNTHASE, CHLOROPLASTIC"/>
    <property type="match status" value="1"/>
</dbReference>
<feature type="binding site" evidence="13">
    <location>
        <begin position="373"/>
        <end position="376"/>
    </location>
    <ligand>
        <name>4-CDP-2-C-methyl-D-erythritol 2-phosphate</name>
        <dbReference type="ChEBI" id="CHEBI:57919"/>
    </ligand>
</feature>
<sequence length="399" mass="42791">MRGPSMNDIWGIILAAGSGRRLAEASGGERKQYLEYRGAPLFWHSARTFSRNAGIKGLVFVFPPDDVTAMEKQVRQAFRTEDLGVKWVVTAGGERRQDSVRNGLAALPRDCASVLVHDSARPFFSPRILADLITALENGAQGVIPVIPVTDTVKRVDGGKVAETLNRAELAAVQTPQGFETAILKEAHERALAEGWEVTDDASMVERLAEVVTVPGEAANVKITVPEDLNRLKDARTTVPCVGWGYDVHRFGGENDRPMVLGGVNIPGGPTIVAHSDGDVLLHALADAILGTFGGGDIGTHFPDNDPNFDNANSGMLVREVLTMAERAGTRIVHADLTVITQVPRLAPHSALIARNAARLLGLEPHQVNFKATTEEKLGFTGEKKGIKAVASVTGLKEL</sequence>
<comment type="function">
    <text evidence="13">Bifunctional enzyme that catalyzes the formation of 4-diphosphocytidyl-2-C-methyl-D-erythritol from CTP and 2-C-methyl-D-erythritol 4-phosphate (MEP) (IspD), and catalyzes the conversion of 4-diphosphocytidyl-2-C-methyl-D-erythritol 2-phosphate (CDP-ME2P) to 2-C-methyl-D-erythritol 2,4-cyclodiphosphate (ME-CPP) with a corresponding release of cytidine 5-monophosphate (CMP) (IspF).</text>
</comment>
<evidence type="ECO:0000256" key="13">
    <source>
        <dbReference type="HAMAP-Rule" id="MF_01520"/>
    </source>
</evidence>
<comment type="similarity">
    <text evidence="6">Belongs to the IspD/TarI cytidylyltransferase family. IspD subfamily.</text>
</comment>
<comment type="caution">
    <text evidence="13">Lacks conserved residue(s) required for the propagation of feature annotation.</text>
</comment>
<evidence type="ECO:0000256" key="12">
    <source>
        <dbReference type="ARBA" id="ARBA00023268"/>
    </source>
</evidence>
<dbReference type="EC" id="2.7.7.60" evidence="13"/>
<comment type="pathway">
    <text evidence="4 13">Isoprenoid biosynthesis; isopentenyl diphosphate biosynthesis via DXP pathway; isopentenyl diphosphate from 1-deoxy-D-xylulose 5-phosphate: step 4/6.</text>
</comment>
<feature type="binding site" evidence="13">
    <location>
        <begin position="247"/>
        <end position="249"/>
    </location>
    <ligand>
        <name>4-CDP-2-C-methyl-D-erythritol 2-phosphate</name>
        <dbReference type="ChEBI" id="CHEBI:57919"/>
    </ligand>
</feature>
<organism evidence="15 16">
    <name type="scientific">Pseudodesulfovibrio indicus</name>
    <dbReference type="NCBI Taxonomy" id="1716143"/>
    <lineage>
        <taxon>Bacteria</taxon>
        <taxon>Pseudomonadati</taxon>
        <taxon>Thermodesulfobacteriota</taxon>
        <taxon>Desulfovibrionia</taxon>
        <taxon>Desulfovibrionales</taxon>
        <taxon>Desulfovibrionaceae</taxon>
    </lineage>
</organism>
<proteinExistence type="inferred from homology"/>
<feature type="binding site" evidence="13">
    <location>
        <begin position="302"/>
        <end position="306"/>
    </location>
    <ligand>
        <name>4-CDP-2-C-methyl-D-erythritol 2-phosphate</name>
        <dbReference type="ChEBI" id="CHEBI:57919"/>
    </ligand>
</feature>
<keyword evidence="11 13" id="KW-0456">Lyase</keyword>
<keyword evidence="9 13" id="KW-0479">Metal-binding</keyword>
<dbReference type="Pfam" id="PF02542">
    <property type="entry name" value="YgbB"/>
    <property type="match status" value="1"/>
</dbReference>
<dbReference type="Proteomes" id="UP000055611">
    <property type="component" value="Chromosome"/>
</dbReference>
<evidence type="ECO:0000256" key="3">
    <source>
        <dbReference type="ARBA" id="ARBA00001968"/>
    </source>
</evidence>
<dbReference type="EMBL" id="CP014206">
    <property type="protein sequence ID" value="AMK09674.1"/>
    <property type="molecule type" value="Genomic_DNA"/>
</dbReference>
<feature type="domain" description="2-C-methyl-D-erythritol 2,4-cyclodiphosphate synthase" evidence="14">
    <location>
        <begin position="242"/>
        <end position="394"/>
    </location>
</feature>
<dbReference type="CDD" id="cd02516">
    <property type="entry name" value="CDP-ME_synthetase"/>
    <property type="match status" value="1"/>
</dbReference>
<gene>
    <name evidence="13" type="primary">ispDF</name>
    <name evidence="15" type="ORF">AWY79_00410</name>
</gene>
<evidence type="ECO:0000256" key="7">
    <source>
        <dbReference type="ARBA" id="ARBA00022679"/>
    </source>
</evidence>
<dbReference type="Gene3D" id="3.90.550.10">
    <property type="entry name" value="Spore Coat Polysaccharide Biosynthesis Protein SpsA, Chain A"/>
    <property type="match status" value="1"/>
</dbReference>
<feature type="site" description="Positions MEP for the nucleophilic attack" evidence="13">
    <location>
        <position position="167"/>
    </location>
</feature>
<feature type="site" description="Transition state stabilizer" evidence="13">
    <location>
        <position position="21"/>
    </location>
</feature>
<dbReference type="Gene3D" id="3.30.1330.50">
    <property type="entry name" value="2-C-methyl-D-erythritol 2,4-cyclodiphosphate synthase"/>
    <property type="match status" value="1"/>
</dbReference>
<dbReference type="CDD" id="cd00554">
    <property type="entry name" value="MECDP_synthase"/>
    <property type="match status" value="1"/>
</dbReference>
<comment type="similarity">
    <text evidence="13">In the C-terminal section; belongs to the IspF family.</text>
</comment>
<evidence type="ECO:0000256" key="2">
    <source>
        <dbReference type="ARBA" id="ARBA00001282"/>
    </source>
</evidence>
<reference evidence="15 16" key="1">
    <citation type="journal article" date="2016" name="Front. Microbiol.">
        <title>Genome Sequence of the Piezophilic, Mesophilic Sulfate-Reducing Bacterium Desulfovibrio indicus J2T.</title>
        <authorList>
            <person name="Cao J."/>
            <person name="Maignien L."/>
            <person name="Shao Z."/>
            <person name="Alain K."/>
            <person name="Jebbar M."/>
        </authorList>
    </citation>
    <scope>NUCLEOTIDE SEQUENCE [LARGE SCALE GENOMIC DNA]</scope>
    <source>
        <strain evidence="15 16">J2</strain>
    </source>
</reference>
<evidence type="ECO:0000313" key="16">
    <source>
        <dbReference type="Proteomes" id="UP000055611"/>
    </source>
</evidence>